<reference evidence="3 4" key="1">
    <citation type="submission" date="2011-09" db="EMBL/GenBank/DDBJ databases">
        <title>Complete sequence of chromosome of Thioflavicoccus mobilis 8321.</title>
        <authorList>
            <consortium name="US DOE Joint Genome Institute"/>
            <person name="Lucas S."/>
            <person name="Han J."/>
            <person name="Lapidus A."/>
            <person name="Cheng J.-F."/>
            <person name="Goodwin L."/>
            <person name="Pitluck S."/>
            <person name="Peters L."/>
            <person name="Ovchinnikova G."/>
            <person name="Lu M."/>
            <person name="Detter J.C."/>
            <person name="Han C."/>
            <person name="Tapia R."/>
            <person name="Land M."/>
            <person name="Hauser L."/>
            <person name="Kyrpides N."/>
            <person name="Ivanova N."/>
            <person name="Pagani I."/>
            <person name="Vogl K."/>
            <person name="Liu Z."/>
            <person name="Imhoff J."/>
            <person name="Thiel V."/>
            <person name="Frigaard N.-U."/>
            <person name="Bryant D."/>
            <person name="Woyke T."/>
        </authorList>
    </citation>
    <scope>NUCLEOTIDE SEQUENCE [LARGE SCALE GENOMIC DNA]</scope>
    <source>
        <strain evidence="3 4">8321</strain>
    </source>
</reference>
<dbReference type="eggNOG" id="ENOG5031G87">
    <property type="taxonomic scope" value="Bacteria"/>
</dbReference>
<keyword evidence="4" id="KW-1185">Reference proteome</keyword>
<keyword evidence="1" id="KW-0472">Membrane</keyword>
<keyword evidence="1" id="KW-1133">Transmembrane helix</keyword>
<evidence type="ECO:0000313" key="3">
    <source>
        <dbReference type="EMBL" id="AGA90532.1"/>
    </source>
</evidence>
<dbReference type="KEGG" id="tmb:Thimo_1758"/>
<dbReference type="Pfam" id="PF13860">
    <property type="entry name" value="FlgD_ig"/>
    <property type="match status" value="1"/>
</dbReference>
<protein>
    <recommendedName>
        <fullName evidence="2">FlgD/Vpr Ig-like domain-containing protein</fullName>
    </recommendedName>
</protein>
<keyword evidence="1" id="KW-0812">Transmembrane</keyword>
<evidence type="ECO:0000256" key="1">
    <source>
        <dbReference type="SAM" id="Phobius"/>
    </source>
</evidence>
<name>L0GXI1_9GAMM</name>
<dbReference type="AlphaFoldDB" id="L0GXI1"/>
<evidence type="ECO:0000313" key="4">
    <source>
        <dbReference type="Proteomes" id="UP000010816"/>
    </source>
</evidence>
<proteinExistence type="predicted"/>
<evidence type="ECO:0000259" key="2">
    <source>
        <dbReference type="Pfam" id="PF13860"/>
    </source>
</evidence>
<dbReference type="STRING" id="765912.Thimo_1758"/>
<accession>L0GXI1</accession>
<feature type="transmembrane region" description="Helical" evidence="1">
    <location>
        <begin position="50"/>
        <end position="73"/>
    </location>
</feature>
<dbReference type="InterPro" id="IPR025965">
    <property type="entry name" value="FlgD/Vpr_Ig-like"/>
</dbReference>
<gene>
    <name evidence="3" type="ORF">Thimo_1758</name>
</gene>
<sequence>MCRSFTMKFPHYVRSLALWERVGVRERSGAGRHFMIRGGTPRPMIVSGRVLRWSLSWFLLTWLGLAIAAPVVILPESEPSLIGGLTLAKTSFNPSRGEALDLTLDLKQAADVTVRVFDADWREVSTLVEKKAMPAGESALGWSGKNAQGEVVPDEAYFFTVEAEAGDLEEIYDPTAFSGGEEADLTEASLDPSVGAIRYRLPEMARVNIRIGISGGPLMRTVVDWEPRVAGAVTDYWDGKDLDGLIDLWEHPDRKMIITYFTLPASSVITYGNDNALDLDRVFEADARTKPERNPQRAESTKISRHYRIPRAQDRAPTIKMGFPNQVGEEDGAVVLNGRSIVHVDLDEASKPHFQSAKFEIVFYVDGRFYAEEETGYAPYNWVWDTSQMDEGSYLLTVNVSSFKDQIGIKSARVKIVR</sequence>
<dbReference type="Proteomes" id="UP000010816">
    <property type="component" value="Chromosome"/>
</dbReference>
<dbReference type="Gene3D" id="2.60.40.4070">
    <property type="match status" value="1"/>
</dbReference>
<dbReference type="HOGENOM" id="CLU_769031_0_0_6"/>
<feature type="domain" description="FlgD/Vpr Ig-like" evidence="2">
    <location>
        <begin position="99"/>
        <end position="166"/>
    </location>
</feature>
<organism evidence="3 4">
    <name type="scientific">Thioflavicoccus mobilis 8321</name>
    <dbReference type="NCBI Taxonomy" id="765912"/>
    <lineage>
        <taxon>Bacteria</taxon>
        <taxon>Pseudomonadati</taxon>
        <taxon>Pseudomonadota</taxon>
        <taxon>Gammaproteobacteria</taxon>
        <taxon>Chromatiales</taxon>
        <taxon>Chromatiaceae</taxon>
        <taxon>Thioflavicoccus</taxon>
    </lineage>
</organism>
<dbReference type="EMBL" id="CP003051">
    <property type="protein sequence ID" value="AGA90532.1"/>
    <property type="molecule type" value="Genomic_DNA"/>
</dbReference>